<gene>
    <name evidence="3" type="ORF">KSS89_05455</name>
</gene>
<evidence type="ECO:0000256" key="1">
    <source>
        <dbReference type="SAM" id="SignalP"/>
    </source>
</evidence>
<dbReference type="PANTHER" id="PTHR33420:SF26">
    <property type="entry name" value="FIMBRIAL SUBUNIT"/>
    <property type="match status" value="1"/>
</dbReference>
<dbReference type="InterPro" id="IPR036937">
    <property type="entry name" value="Adhesion_dom_fimbrial_sf"/>
</dbReference>
<dbReference type="Gene3D" id="2.60.40.1090">
    <property type="entry name" value="Fimbrial-type adhesion domain"/>
    <property type="match status" value="1"/>
</dbReference>
<keyword evidence="1" id="KW-0732">Signal</keyword>
<accession>A0ABX8MVU3</accession>
<feature type="chain" id="PRO_5045226795" evidence="1">
    <location>
        <begin position="25"/>
        <end position="178"/>
    </location>
</feature>
<dbReference type="EMBL" id="CP077074">
    <property type="protein sequence ID" value="QXH41665.1"/>
    <property type="molecule type" value="Genomic_DNA"/>
</dbReference>
<proteinExistence type="predicted"/>
<feature type="signal peptide" evidence="1">
    <location>
        <begin position="1"/>
        <end position="24"/>
    </location>
</feature>
<protein>
    <submittedName>
        <fullName evidence="3">Fimbrial protein</fullName>
    </submittedName>
</protein>
<dbReference type="InterPro" id="IPR000259">
    <property type="entry name" value="Adhesion_dom_fimbrial"/>
</dbReference>
<name>A0ABX8MVU3_9PSED</name>
<dbReference type="InterPro" id="IPR050263">
    <property type="entry name" value="Bact_Fimbrial_Adh_Pro"/>
</dbReference>
<keyword evidence="4" id="KW-1185">Reference proteome</keyword>
<dbReference type="Proteomes" id="UP000693952">
    <property type="component" value="Chromosome"/>
</dbReference>
<dbReference type="SUPFAM" id="SSF49401">
    <property type="entry name" value="Bacterial adhesins"/>
    <property type="match status" value="1"/>
</dbReference>
<sequence length="178" mass="18110">MKKLLITKLSATAVIALLSQTAFAADGTINFFGEIVDAPCSISPNSQVMTVPLGKVSRTTLDGGAGKKATPARFNIELLNCGASAKGATLTFNGTTDTTVTDNLRVGVGETAGGAATGVAIELGDSAGTKIPVGSESTQYTLVQGDNPLKFQAVYVSTAEKVTVGTGNATAQFTVNYK</sequence>
<reference evidence="3" key="1">
    <citation type="submission" date="2021-06" db="EMBL/GenBank/DDBJ databases">
        <title>Updating the genus Pseudomonas: Description of 43 new species and partition of the Pseudomonas putida group.</title>
        <authorList>
            <person name="Girard L."/>
            <person name="Lood C."/>
            <person name="Vandamme P."/>
            <person name="Rokni-Zadeh H."/>
            <person name="van Noort V."/>
            <person name="Hofte M."/>
            <person name="Lavigne R."/>
            <person name="De Mot R."/>
        </authorList>
    </citation>
    <scope>NUCLEOTIDE SEQUENCE</scope>
    <source>
        <strain evidence="3">CMR12a</strain>
    </source>
</reference>
<organism evidence="3 4">
    <name type="scientific">Pseudomonas sessilinigenes</name>
    <dbReference type="NCBI Taxonomy" id="658629"/>
    <lineage>
        <taxon>Bacteria</taxon>
        <taxon>Pseudomonadati</taxon>
        <taxon>Pseudomonadota</taxon>
        <taxon>Gammaproteobacteria</taxon>
        <taxon>Pseudomonadales</taxon>
        <taxon>Pseudomonadaceae</taxon>
        <taxon>Pseudomonas</taxon>
    </lineage>
</organism>
<evidence type="ECO:0000259" key="2">
    <source>
        <dbReference type="Pfam" id="PF00419"/>
    </source>
</evidence>
<evidence type="ECO:0000313" key="4">
    <source>
        <dbReference type="Proteomes" id="UP000693952"/>
    </source>
</evidence>
<feature type="domain" description="Fimbrial-type adhesion" evidence="2">
    <location>
        <begin position="29"/>
        <end position="178"/>
    </location>
</feature>
<dbReference type="RefSeq" id="WP_124345757.1">
    <property type="nucleotide sequence ID" value="NZ_CP027706.1"/>
</dbReference>
<evidence type="ECO:0000313" key="3">
    <source>
        <dbReference type="EMBL" id="QXH41665.1"/>
    </source>
</evidence>
<dbReference type="InterPro" id="IPR008966">
    <property type="entry name" value="Adhesion_dom_sf"/>
</dbReference>
<dbReference type="Pfam" id="PF00419">
    <property type="entry name" value="Fimbrial"/>
    <property type="match status" value="1"/>
</dbReference>
<dbReference type="PANTHER" id="PTHR33420">
    <property type="entry name" value="FIMBRIAL SUBUNIT ELFA-RELATED"/>
    <property type="match status" value="1"/>
</dbReference>